<feature type="transmembrane region" description="Helical" evidence="1">
    <location>
        <begin position="66"/>
        <end position="99"/>
    </location>
</feature>
<evidence type="ECO:0000313" key="2">
    <source>
        <dbReference type="EMBL" id="KAF7555996.1"/>
    </source>
</evidence>
<keyword evidence="1" id="KW-0812">Transmembrane</keyword>
<keyword evidence="1" id="KW-0472">Membrane</keyword>
<reference evidence="2" key="1">
    <citation type="submission" date="2020-03" db="EMBL/GenBank/DDBJ databases">
        <title>Draft Genome Sequence of Cylindrodendrum hubeiense.</title>
        <authorList>
            <person name="Buettner E."/>
            <person name="Kellner H."/>
        </authorList>
    </citation>
    <scope>NUCLEOTIDE SEQUENCE</scope>
    <source>
        <strain evidence="2">IHI 201604</strain>
    </source>
</reference>
<dbReference type="OrthoDB" id="4191440at2759"/>
<comment type="caution">
    <text evidence="2">The sequence shown here is derived from an EMBL/GenBank/DDBJ whole genome shotgun (WGS) entry which is preliminary data.</text>
</comment>
<dbReference type="EMBL" id="JAANBB010000015">
    <property type="protein sequence ID" value="KAF7555996.1"/>
    <property type="molecule type" value="Genomic_DNA"/>
</dbReference>
<proteinExistence type="predicted"/>
<evidence type="ECO:0000313" key="3">
    <source>
        <dbReference type="Proteomes" id="UP000722485"/>
    </source>
</evidence>
<keyword evidence="3" id="KW-1185">Reference proteome</keyword>
<keyword evidence="1" id="KW-1133">Transmembrane helix</keyword>
<gene>
    <name evidence="2" type="ORF">G7Z17_g1718</name>
</gene>
<sequence length="332" mass="35997">MAGVLSSPVRFICHVPAFMAASWSTSLYNRAKHLDDIYDVITHGHTFLHGLGAAGKVTWAIFAWNMLMFAGTFFCSGAILFLVGLIDLGLAGLLLFIALQQVQFLPTTYSACGGASDWRNGTDGRNFFVVADASAAFVVTEPNVYSKFGSPGAICRSMVQSWSLTIALITLYFICGVASLVFSFATDSRGRQCHPLNEILYQPVARVVNPILAAVRFIGRYASKVIASTKLRNSILRSTSVSEKTADDAEITVLHCEEIMDISQNVTKQSYAKKAMAKLSKGHGDGASQLDDSVILPDMYAKLKEATVMAVRTPPMTHVMHPSIIEAQQLSA</sequence>
<accession>A0A9P5HL18</accession>
<dbReference type="AlphaFoldDB" id="A0A9P5HL18"/>
<protein>
    <submittedName>
        <fullName evidence="2">Uncharacterized protein</fullName>
    </submittedName>
</protein>
<feature type="transmembrane region" description="Helical" evidence="1">
    <location>
        <begin position="164"/>
        <end position="185"/>
    </location>
</feature>
<organism evidence="2 3">
    <name type="scientific">Cylindrodendrum hubeiense</name>
    <dbReference type="NCBI Taxonomy" id="595255"/>
    <lineage>
        <taxon>Eukaryota</taxon>
        <taxon>Fungi</taxon>
        <taxon>Dikarya</taxon>
        <taxon>Ascomycota</taxon>
        <taxon>Pezizomycotina</taxon>
        <taxon>Sordariomycetes</taxon>
        <taxon>Hypocreomycetidae</taxon>
        <taxon>Hypocreales</taxon>
        <taxon>Nectriaceae</taxon>
        <taxon>Cylindrodendrum</taxon>
    </lineage>
</organism>
<dbReference type="Proteomes" id="UP000722485">
    <property type="component" value="Unassembled WGS sequence"/>
</dbReference>
<evidence type="ECO:0000256" key="1">
    <source>
        <dbReference type="SAM" id="Phobius"/>
    </source>
</evidence>
<name>A0A9P5HL18_9HYPO</name>